<feature type="transmembrane region" description="Helical" evidence="6">
    <location>
        <begin position="20"/>
        <end position="42"/>
    </location>
</feature>
<sequence length="264" mass="26768">MKTAFAEAGKDNAGIVAAGVSYYAFLAIVPMLGAIVLLYGLFADPQTVARDAQALAGVLPGSAADLIAGQLESATQAATGTAGLGLLVALAIALFGARNGAGAIITALDIAYDRTDSRSFVKRNLLALGMTLGAILGFALVGGALAATGLLQSTLAKIASYAIVFAAAMGSAWLLYRFAPDRSPPPPARQLPGAVFFAVGEALLTLGFGIYVANFASYDATYGSLGAVVVLLTWLYLSAYVLIIGAELNAPAETAFAQRLGAAD</sequence>
<reference evidence="7 8" key="1">
    <citation type="submission" date="2015-04" db="EMBL/GenBank/DDBJ databases">
        <title>The draft genome sequence of Erythrobacter luteus KA37.</title>
        <authorList>
            <person name="Zhuang L."/>
            <person name="Liu Y."/>
            <person name="Shao Z."/>
        </authorList>
    </citation>
    <scope>NUCLEOTIDE SEQUENCE [LARGE SCALE GENOMIC DNA]</scope>
    <source>
        <strain evidence="7 8">KA37</strain>
    </source>
</reference>
<dbReference type="PIRSF" id="PIRSF035875">
    <property type="entry name" value="RNase_BN"/>
    <property type="match status" value="1"/>
</dbReference>
<evidence type="ECO:0000256" key="1">
    <source>
        <dbReference type="ARBA" id="ARBA00004651"/>
    </source>
</evidence>
<feature type="transmembrane region" description="Helical" evidence="6">
    <location>
        <begin position="124"/>
        <end position="146"/>
    </location>
</feature>
<evidence type="ECO:0000256" key="6">
    <source>
        <dbReference type="SAM" id="Phobius"/>
    </source>
</evidence>
<dbReference type="NCBIfam" id="TIGR00765">
    <property type="entry name" value="yihY_not_rbn"/>
    <property type="match status" value="1"/>
</dbReference>
<dbReference type="PANTHER" id="PTHR30213:SF0">
    <property type="entry name" value="UPF0761 MEMBRANE PROTEIN YIHY"/>
    <property type="match status" value="1"/>
</dbReference>
<feature type="transmembrane region" description="Helical" evidence="6">
    <location>
        <begin position="158"/>
        <end position="179"/>
    </location>
</feature>
<evidence type="ECO:0000256" key="2">
    <source>
        <dbReference type="ARBA" id="ARBA00022475"/>
    </source>
</evidence>
<dbReference type="STRING" id="1581420.AAW00_08835"/>
<feature type="transmembrane region" description="Helical" evidence="6">
    <location>
        <begin position="191"/>
        <end position="213"/>
    </location>
</feature>
<comment type="subcellular location">
    <subcellularLocation>
        <location evidence="1">Cell membrane</location>
        <topology evidence="1">Multi-pass membrane protein</topology>
    </subcellularLocation>
</comment>
<evidence type="ECO:0000313" key="7">
    <source>
        <dbReference type="EMBL" id="KLE34864.1"/>
    </source>
</evidence>
<keyword evidence="3 6" id="KW-0812">Transmembrane</keyword>
<organism evidence="7 8">
    <name type="scientific">Aurantiacibacter luteus</name>
    <dbReference type="NCBI Taxonomy" id="1581420"/>
    <lineage>
        <taxon>Bacteria</taxon>
        <taxon>Pseudomonadati</taxon>
        <taxon>Pseudomonadota</taxon>
        <taxon>Alphaproteobacteria</taxon>
        <taxon>Sphingomonadales</taxon>
        <taxon>Erythrobacteraceae</taxon>
        <taxon>Aurantiacibacter</taxon>
    </lineage>
</organism>
<protein>
    <submittedName>
        <fullName evidence="7">Uncharacterized protein</fullName>
    </submittedName>
</protein>
<gene>
    <name evidence="7" type="ORF">AAW00_08835</name>
</gene>
<dbReference type="PANTHER" id="PTHR30213">
    <property type="entry name" value="INNER MEMBRANE PROTEIN YHJD"/>
    <property type="match status" value="1"/>
</dbReference>
<dbReference type="EMBL" id="LBHB01000002">
    <property type="protein sequence ID" value="KLE34864.1"/>
    <property type="molecule type" value="Genomic_DNA"/>
</dbReference>
<keyword evidence="5 6" id="KW-0472">Membrane</keyword>
<feature type="transmembrane region" description="Helical" evidence="6">
    <location>
        <begin position="83"/>
        <end position="112"/>
    </location>
</feature>
<keyword evidence="4 6" id="KW-1133">Transmembrane helix</keyword>
<name>A0A0G9MWC1_9SPHN</name>
<accession>A0A0G9MWC1</accession>
<proteinExistence type="predicted"/>
<dbReference type="Pfam" id="PF03631">
    <property type="entry name" value="Virul_fac_BrkB"/>
    <property type="match status" value="1"/>
</dbReference>
<dbReference type="InterPro" id="IPR017039">
    <property type="entry name" value="Virul_fac_BrkB"/>
</dbReference>
<evidence type="ECO:0000256" key="3">
    <source>
        <dbReference type="ARBA" id="ARBA00022692"/>
    </source>
</evidence>
<feature type="transmembrane region" description="Helical" evidence="6">
    <location>
        <begin position="225"/>
        <end position="246"/>
    </location>
</feature>
<dbReference type="GO" id="GO:0005886">
    <property type="term" value="C:plasma membrane"/>
    <property type="evidence" value="ECO:0007669"/>
    <property type="project" value="UniProtKB-SubCell"/>
</dbReference>
<comment type="caution">
    <text evidence="7">The sequence shown here is derived from an EMBL/GenBank/DDBJ whole genome shotgun (WGS) entry which is preliminary data.</text>
</comment>
<keyword evidence="8" id="KW-1185">Reference proteome</keyword>
<evidence type="ECO:0000313" key="8">
    <source>
        <dbReference type="Proteomes" id="UP000053464"/>
    </source>
</evidence>
<evidence type="ECO:0000256" key="4">
    <source>
        <dbReference type="ARBA" id="ARBA00022989"/>
    </source>
</evidence>
<keyword evidence="2" id="KW-1003">Cell membrane</keyword>
<dbReference type="AlphaFoldDB" id="A0A0G9MWC1"/>
<evidence type="ECO:0000256" key="5">
    <source>
        <dbReference type="ARBA" id="ARBA00023136"/>
    </source>
</evidence>
<dbReference type="Proteomes" id="UP000053464">
    <property type="component" value="Unassembled WGS sequence"/>
</dbReference>
<dbReference type="PATRIC" id="fig|1581420.6.peg.1815"/>